<name>A0A2K4WIN4_9PSED</name>
<protein>
    <submittedName>
        <fullName evidence="1">Putative membrane protein</fullName>
    </submittedName>
</protein>
<dbReference type="AlphaFoldDB" id="A0A2K4WIN4"/>
<evidence type="ECO:0000313" key="1">
    <source>
        <dbReference type="EMBL" id="SOS35759.1"/>
    </source>
</evidence>
<evidence type="ECO:0000313" key="2">
    <source>
        <dbReference type="Proteomes" id="UP000238093"/>
    </source>
</evidence>
<gene>
    <name evidence="1" type="ORF">CFBP6411_04402</name>
</gene>
<sequence length="45" mass="5080">MLRCPELRSILPIPGMAIALTMVSAIRPVKALSHSRSHRFAMEYQ</sequence>
<organism evidence="1 2">
    <name type="scientific">Pseudomonas syringae group genomosp. 3</name>
    <dbReference type="NCBI Taxonomy" id="251701"/>
    <lineage>
        <taxon>Bacteria</taxon>
        <taxon>Pseudomonadati</taxon>
        <taxon>Pseudomonadota</taxon>
        <taxon>Gammaproteobacteria</taxon>
        <taxon>Pseudomonadales</taxon>
        <taxon>Pseudomonadaceae</taxon>
        <taxon>Pseudomonas</taxon>
    </lineage>
</organism>
<reference evidence="1 2" key="1">
    <citation type="submission" date="2017-11" db="EMBL/GenBank/DDBJ databases">
        <authorList>
            <person name="Han C.G."/>
        </authorList>
    </citation>
    <scope>NUCLEOTIDE SEQUENCE [LARGE SCALE GENOMIC DNA]</scope>
    <source>
        <strain evidence="1">CFBP6411</strain>
    </source>
</reference>
<dbReference type="Proteomes" id="UP000238093">
    <property type="component" value="Chromosome I"/>
</dbReference>
<dbReference type="EMBL" id="LT963408">
    <property type="protein sequence ID" value="SOS35759.1"/>
    <property type="molecule type" value="Genomic_DNA"/>
</dbReference>
<accession>A0A2K4WIN4</accession>
<proteinExistence type="predicted"/>